<feature type="transmembrane region" description="Helical" evidence="2">
    <location>
        <begin position="257"/>
        <end position="285"/>
    </location>
</feature>
<evidence type="ECO:0000256" key="1">
    <source>
        <dbReference type="SAM" id="MobiDB-lite"/>
    </source>
</evidence>
<dbReference type="AlphaFoldDB" id="A0AAD7FY21"/>
<sequence>PDPEQNKFRQHSVPEPGEDVSEGRLGFDIVQLISLLEEQTAVLRRIDQRQAAADLTQKPIPEVSVTNNGTWGALLRSTVSGTIQPRVDKWRSILDTLFIFVAIFSAIVAAFLAPSLTGLQQDKADRTNELLANLTEILIQLNRGTLNVTSPASFQPEALSVRLNSYWSVSLIFSLSVAVLAVTCRGWLNLVSLSHHPNSMDKLVDIQTRWKAAEQMLGPVIEMTPQLLIIPVLLFVVGLLDNIFSDVLALSTWPSPIVTALGLSLIFIAGVAVFMGFALVHAIILRDHSPFQSSLAHILRRMCQTISKTILGLCVKDKIPDLILNPSSQHHEQVCHVYHEIVQATHDDETLDRAAAALSSVIDYRSVPYDPHVKDEECNTLLHLLSPEASIRTNHTAAQVIIHLDQVYCA</sequence>
<comment type="caution">
    <text evidence="4">The sequence shown here is derived from an EMBL/GenBank/DDBJ whole genome shotgun (WGS) entry which is preliminary data.</text>
</comment>
<keyword evidence="5" id="KW-1185">Reference proteome</keyword>
<feature type="domain" description="DUF6535" evidence="3">
    <location>
        <begin position="79"/>
        <end position="244"/>
    </location>
</feature>
<keyword evidence="2" id="KW-1133">Transmembrane helix</keyword>
<dbReference type="EMBL" id="JARKIE010000403">
    <property type="protein sequence ID" value="KAJ7645286.1"/>
    <property type="molecule type" value="Genomic_DNA"/>
</dbReference>
<dbReference type="InterPro" id="IPR045338">
    <property type="entry name" value="DUF6535"/>
</dbReference>
<accession>A0AAD7FY21</accession>
<feature type="region of interest" description="Disordered" evidence="1">
    <location>
        <begin position="1"/>
        <end position="20"/>
    </location>
</feature>
<feature type="transmembrane region" description="Helical" evidence="2">
    <location>
        <begin position="93"/>
        <end position="113"/>
    </location>
</feature>
<protein>
    <recommendedName>
        <fullName evidence="3">DUF6535 domain-containing protein</fullName>
    </recommendedName>
</protein>
<evidence type="ECO:0000256" key="2">
    <source>
        <dbReference type="SAM" id="Phobius"/>
    </source>
</evidence>
<proteinExistence type="predicted"/>
<evidence type="ECO:0000313" key="5">
    <source>
        <dbReference type="Proteomes" id="UP001221757"/>
    </source>
</evidence>
<dbReference type="Proteomes" id="UP001221757">
    <property type="component" value="Unassembled WGS sequence"/>
</dbReference>
<evidence type="ECO:0000259" key="3">
    <source>
        <dbReference type="Pfam" id="PF20153"/>
    </source>
</evidence>
<feature type="transmembrane region" description="Helical" evidence="2">
    <location>
        <begin position="227"/>
        <end position="245"/>
    </location>
</feature>
<gene>
    <name evidence="4" type="ORF">B0H17DRAFT_1274555</name>
</gene>
<reference evidence="4" key="1">
    <citation type="submission" date="2023-03" db="EMBL/GenBank/DDBJ databases">
        <title>Massive genome expansion in bonnet fungi (Mycena s.s.) driven by repeated elements and novel gene families across ecological guilds.</title>
        <authorList>
            <consortium name="Lawrence Berkeley National Laboratory"/>
            <person name="Harder C.B."/>
            <person name="Miyauchi S."/>
            <person name="Viragh M."/>
            <person name="Kuo A."/>
            <person name="Thoen E."/>
            <person name="Andreopoulos B."/>
            <person name="Lu D."/>
            <person name="Skrede I."/>
            <person name="Drula E."/>
            <person name="Henrissat B."/>
            <person name="Morin E."/>
            <person name="Kohler A."/>
            <person name="Barry K."/>
            <person name="LaButti K."/>
            <person name="Morin E."/>
            <person name="Salamov A."/>
            <person name="Lipzen A."/>
            <person name="Mereny Z."/>
            <person name="Hegedus B."/>
            <person name="Baldrian P."/>
            <person name="Stursova M."/>
            <person name="Weitz H."/>
            <person name="Taylor A."/>
            <person name="Grigoriev I.V."/>
            <person name="Nagy L.G."/>
            <person name="Martin F."/>
            <person name="Kauserud H."/>
        </authorList>
    </citation>
    <scope>NUCLEOTIDE SEQUENCE</scope>
    <source>
        <strain evidence="4">CBHHK067</strain>
    </source>
</reference>
<keyword evidence="2" id="KW-0812">Transmembrane</keyword>
<name>A0AAD7FY21_MYCRO</name>
<keyword evidence="2" id="KW-0472">Membrane</keyword>
<organism evidence="4 5">
    <name type="scientific">Mycena rosella</name>
    <name type="common">Pink bonnet</name>
    <name type="synonym">Agaricus rosellus</name>
    <dbReference type="NCBI Taxonomy" id="1033263"/>
    <lineage>
        <taxon>Eukaryota</taxon>
        <taxon>Fungi</taxon>
        <taxon>Dikarya</taxon>
        <taxon>Basidiomycota</taxon>
        <taxon>Agaricomycotina</taxon>
        <taxon>Agaricomycetes</taxon>
        <taxon>Agaricomycetidae</taxon>
        <taxon>Agaricales</taxon>
        <taxon>Marasmiineae</taxon>
        <taxon>Mycenaceae</taxon>
        <taxon>Mycena</taxon>
    </lineage>
</organism>
<feature type="transmembrane region" description="Helical" evidence="2">
    <location>
        <begin position="166"/>
        <end position="188"/>
    </location>
</feature>
<feature type="non-terminal residue" evidence="4">
    <location>
        <position position="410"/>
    </location>
</feature>
<dbReference type="Pfam" id="PF20153">
    <property type="entry name" value="DUF6535"/>
    <property type="match status" value="1"/>
</dbReference>
<evidence type="ECO:0000313" key="4">
    <source>
        <dbReference type="EMBL" id="KAJ7645286.1"/>
    </source>
</evidence>